<gene>
    <name evidence="12" type="ORF">KMZ93_20325</name>
</gene>
<dbReference type="PANTHER" id="PTHR11098">
    <property type="entry name" value="NICOTINATE PHOSPHORIBOSYLTRANSFERASE"/>
    <property type="match status" value="1"/>
</dbReference>
<dbReference type="Pfam" id="PF17767">
    <property type="entry name" value="NAPRTase_N"/>
    <property type="match status" value="1"/>
</dbReference>
<dbReference type="AlphaFoldDB" id="A0A975NWH9"/>
<evidence type="ECO:0000256" key="1">
    <source>
        <dbReference type="ARBA" id="ARBA00004952"/>
    </source>
</evidence>
<keyword evidence="13" id="KW-1185">Reference proteome</keyword>
<dbReference type="InterPro" id="IPR040727">
    <property type="entry name" value="NAPRTase_N"/>
</dbReference>
<feature type="domain" description="Nicotinate phosphoribosyltransferase N-terminal" evidence="11">
    <location>
        <begin position="8"/>
        <end position="130"/>
    </location>
</feature>
<keyword evidence="4" id="KW-0597">Phosphoprotein</keyword>
<dbReference type="GO" id="GO:0005829">
    <property type="term" value="C:cytosol"/>
    <property type="evidence" value="ECO:0007669"/>
    <property type="project" value="TreeGrafter"/>
</dbReference>
<dbReference type="InterPro" id="IPR013785">
    <property type="entry name" value="Aldolase_TIM"/>
</dbReference>
<dbReference type="InterPro" id="IPR006405">
    <property type="entry name" value="Nic_PRibTrfase_pncB"/>
</dbReference>
<evidence type="ECO:0000259" key="10">
    <source>
        <dbReference type="Pfam" id="PF04095"/>
    </source>
</evidence>
<evidence type="ECO:0000256" key="7">
    <source>
        <dbReference type="ARBA" id="ARBA00022679"/>
    </source>
</evidence>
<comment type="function">
    <text evidence="9">Catalyzes the first step in the biosynthesis of NAD from nicotinic acid, the ATP-dependent synthesis of beta-nicotinate D-ribonucleotide from nicotinate and 5-phospho-D-ribose 1-phosphate.</text>
</comment>
<proteinExistence type="inferred from homology"/>
<dbReference type="InterPro" id="IPR041525">
    <property type="entry name" value="N/Namide_PRibTrfase"/>
</dbReference>
<evidence type="ECO:0000256" key="8">
    <source>
        <dbReference type="ARBA" id="ARBA00048668"/>
    </source>
</evidence>
<dbReference type="Gene3D" id="3.20.140.10">
    <property type="entry name" value="nicotinate phosphoribosyltransferase"/>
    <property type="match status" value="1"/>
</dbReference>
<evidence type="ECO:0000313" key="13">
    <source>
        <dbReference type="Proteomes" id="UP000676951"/>
    </source>
</evidence>
<accession>A0A975NWH9</accession>
<dbReference type="Gene3D" id="3.20.20.70">
    <property type="entry name" value="Aldolase class I"/>
    <property type="match status" value="1"/>
</dbReference>
<evidence type="ECO:0000313" key="12">
    <source>
        <dbReference type="EMBL" id="QWG22300.1"/>
    </source>
</evidence>
<dbReference type="PANTHER" id="PTHR11098:SF1">
    <property type="entry name" value="NICOTINATE PHOSPHORIBOSYLTRANSFERASE"/>
    <property type="match status" value="1"/>
</dbReference>
<keyword evidence="7 9" id="KW-0808">Transferase</keyword>
<dbReference type="EC" id="6.3.4.21" evidence="3 9"/>
<dbReference type="GO" id="GO:0047280">
    <property type="term" value="F:nicotinamide phosphoribosyltransferase activity"/>
    <property type="evidence" value="ECO:0007669"/>
    <property type="project" value="UniProtKB-ARBA"/>
</dbReference>
<dbReference type="SUPFAM" id="SSF51690">
    <property type="entry name" value="Nicotinate/Quinolinate PRTase C-terminal domain-like"/>
    <property type="match status" value="1"/>
</dbReference>
<protein>
    <recommendedName>
        <fullName evidence="3 9">Nicotinate phosphoribosyltransferase</fullName>
        <ecNumber evidence="3 9">6.3.4.21</ecNumber>
    </recommendedName>
</protein>
<dbReference type="NCBIfam" id="TIGR01513">
    <property type="entry name" value="NAPRTase_put"/>
    <property type="match status" value="1"/>
</dbReference>
<comment type="catalytic activity">
    <reaction evidence="8 9">
        <text>5-phospho-alpha-D-ribose 1-diphosphate + nicotinate + ATP + H2O = nicotinate beta-D-ribonucleotide + ADP + phosphate + diphosphate</text>
        <dbReference type="Rhea" id="RHEA:36163"/>
        <dbReference type="ChEBI" id="CHEBI:15377"/>
        <dbReference type="ChEBI" id="CHEBI:30616"/>
        <dbReference type="ChEBI" id="CHEBI:32544"/>
        <dbReference type="ChEBI" id="CHEBI:33019"/>
        <dbReference type="ChEBI" id="CHEBI:43474"/>
        <dbReference type="ChEBI" id="CHEBI:57502"/>
        <dbReference type="ChEBI" id="CHEBI:58017"/>
        <dbReference type="ChEBI" id="CHEBI:456216"/>
        <dbReference type="EC" id="6.3.4.21"/>
    </reaction>
</comment>
<name>A0A975NWH9_9BRAD</name>
<dbReference type="Pfam" id="PF04095">
    <property type="entry name" value="NAPRTase"/>
    <property type="match status" value="1"/>
</dbReference>
<dbReference type="Proteomes" id="UP000676951">
    <property type="component" value="Chromosome"/>
</dbReference>
<evidence type="ECO:0000256" key="2">
    <source>
        <dbReference type="ARBA" id="ARBA00010897"/>
    </source>
</evidence>
<evidence type="ECO:0000256" key="9">
    <source>
        <dbReference type="RuleBase" id="RU365100"/>
    </source>
</evidence>
<reference evidence="12 13" key="1">
    <citation type="submission" date="2021-06" db="EMBL/GenBank/DDBJ databases">
        <title>Bradyrhizobium sp. S2-11-4 Genome sequencing.</title>
        <authorList>
            <person name="Jin L."/>
        </authorList>
    </citation>
    <scope>NUCLEOTIDE SEQUENCE [LARGE SCALE GENOMIC DNA]</scope>
    <source>
        <strain evidence="12 13">S2-11-4</strain>
    </source>
</reference>
<keyword evidence="12" id="KW-0328">Glycosyltransferase</keyword>
<comment type="similarity">
    <text evidence="2 9">Belongs to the NAPRTase family.</text>
</comment>
<dbReference type="InterPro" id="IPR007229">
    <property type="entry name" value="Nic_PRibTrfase-Fam"/>
</dbReference>
<dbReference type="NCBIfam" id="NF009131">
    <property type="entry name" value="PRK12484.1"/>
    <property type="match status" value="1"/>
</dbReference>
<evidence type="ECO:0000256" key="6">
    <source>
        <dbReference type="ARBA" id="ARBA00022642"/>
    </source>
</evidence>
<sequence length="448" mass="49069">MYPATSPLLTDLYQLNMVQAYLDHGQMDTAVFEFFVRRLPARRGFLMAAGLEQAIDFLENLQFSSEEIDWLRKNYRFTDGFLDYLARLRFTGDVDAMPEGTIFFASEPIIRVTAPLPEAQLVETRLINILHFQSVVASKAARMVLAAPGKQLIDFGLRRAHGAEAGLMAARASYLAGFDGTATVLARENFGIPVFGTMAHSFIQAHDDETSAFFEFARSRPDNLVLLIDTYDTEAAARKVVTLAPRLKKEGIAVRGVRLDSGDLIVLSKAVRRILDDGGLHDVTIFASGGLDEDELAKLMDANAPIDGFGIGTSLTTSSDAPAFDCAYKLQEYAGIARRKRSVGKATWPGRKQVWRSFGDDGGMIGDVLALDHDRQAGEPLLVPVMRHGRRLAAPSTLADIRKRAAQGLAQLPWSLRHLSDGTTLPVTVAPGLIALAEEVDRRCAAMM</sequence>
<comment type="pathway">
    <text evidence="1 9">Cofactor biosynthesis; NAD(+) biosynthesis; nicotinate D-ribonucleotide from nicotinate: step 1/1.</text>
</comment>
<dbReference type="NCBIfam" id="NF006696">
    <property type="entry name" value="PRK09243.1-3"/>
    <property type="match status" value="1"/>
</dbReference>
<feature type="domain" description="Nicotinate/nicotinamide phosphoribosyltransferase" evidence="10">
    <location>
        <begin position="151"/>
        <end position="332"/>
    </location>
</feature>
<dbReference type="InterPro" id="IPR036068">
    <property type="entry name" value="Nicotinate_pribotase-like_C"/>
</dbReference>
<dbReference type="CDD" id="cd01570">
    <property type="entry name" value="NAPRTase_A"/>
    <property type="match status" value="1"/>
</dbReference>
<evidence type="ECO:0000259" key="11">
    <source>
        <dbReference type="Pfam" id="PF17767"/>
    </source>
</evidence>
<evidence type="ECO:0000256" key="4">
    <source>
        <dbReference type="ARBA" id="ARBA00022553"/>
    </source>
</evidence>
<keyword evidence="6 9" id="KW-0662">Pyridine nucleotide biosynthesis</keyword>
<dbReference type="RefSeq" id="WP_215603069.1">
    <property type="nucleotide sequence ID" value="NZ_CP076136.1"/>
</dbReference>
<dbReference type="PIRSF" id="PIRSF000484">
    <property type="entry name" value="NAPRT"/>
    <property type="match status" value="1"/>
</dbReference>
<dbReference type="GO" id="GO:0034355">
    <property type="term" value="P:NAD+ biosynthetic process via the salvage pathway"/>
    <property type="evidence" value="ECO:0007669"/>
    <property type="project" value="UniProtKB-ARBA"/>
</dbReference>
<organism evidence="12 13">
    <name type="scientific">Bradyrhizobium sediminis</name>
    <dbReference type="NCBI Taxonomy" id="2840469"/>
    <lineage>
        <taxon>Bacteria</taxon>
        <taxon>Pseudomonadati</taxon>
        <taxon>Pseudomonadota</taxon>
        <taxon>Alphaproteobacteria</taxon>
        <taxon>Hyphomicrobiales</taxon>
        <taxon>Nitrobacteraceae</taxon>
        <taxon>Bradyrhizobium</taxon>
    </lineage>
</organism>
<dbReference type="SUPFAM" id="SSF54675">
    <property type="entry name" value="Nicotinate/Quinolinate PRTase N-terminal domain-like"/>
    <property type="match status" value="1"/>
</dbReference>
<comment type="PTM">
    <text evidence="9">Transiently phosphorylated on a His residue during the reaction cycle. Phosphorylation strongly increases the affinity for substrates and increases the rate of nicotinate D-ribonucleotide production. Dephosphorylation regenerates the low-affinity form of the enzyme, leading to product release.</text>
</comment>
<keyword evidence="5 9" id="KW-0436">Ligase</keyword>
<dbReference type="FunFam" id="3.20.20.70:FF:000076">
    <property type="entry name" value="Nicotinate phosphoribosyltransferase"/>
    <property type="match status" value="1"/>
</dbReference>
<dbReference type="EMBL" id="CP076136">
    <property type="protein sequence ID" value="QWG22300.1"/>
    <property type="molecule type" value="Genomic_DNA"/>
</dbReference>
<evidence type="ECO:0000256" key="5">
    <source>
        <dbReference type="ARBA" id="ARBA00022598"/>
    </source>
</evidence>
<evidence type="ECO:0000256" key="3">
    <source>
        <dbReference type="ARBA" id="ARBA00013236"/>
    </source>
</evidence>
<dbReference type="GO" id="GO:0004516">
    <property type="term" value="F:nicotinate phosphoribosyltransferase activity"/>
    <property type="evidence" value="ECO:0007669"/>
    <property type="project" value="UniProtKB-UniRule"/>
</dbReference>